<feature type="compositionally biased region" description="Basic and acidic residues" evidence="1">
    <location>
        <begin position="85"/>
        <end position="95"/>
    </location>
</feature>
<evidence type="ECO:0000313" key="4">
    <source>
        <dbReference type="Proteomes" id="UP000001625"/>
    </source>
</evidence>
<accession>D5CMB2</accession>
<keyword evidence="2" id="KW-0732">Signal</keyword>
<feature type="signal peptide" evidence="2">
    <location>
        <begin position="1"/>
        <end position="27"/>
    </location>
</feature>
<dbReference type="HOGENOM" id="CLU_121288_1_0_4"/>
<dbReference type="EMBL" id="CP001965">
    <property type="protein sequence ID" value="ADE10726.1"/>
    <property type="molecule type" value="Genomic_DNA"/>
</dbReference>
<evidence type="ECO:0000256" key="2">
    <source>
        <dbReference type="SAM" id="SignalP"/>
    </source>
</evidence>
<dbReference type="InterPro" id="IPR012899">
    <property type="entry name" value="LTXXQ"/>
</dbReference>
<proteinExistence type="predicted"/>
<dbReference type="Gene3D" id="1.20.120.1490">
    <property type="match status" value="1"/>
</dbReference>
<organism evidence="3 4">
    <name type="scientific">Sideroxydans lithotrophicus (strain ES-1)</name>
    <dbReference type="NCBI Taxonomy" id="580332"/>
    <lineage>
        <taxon>Bacteria</taxon>
        <taxon>Pseudomonadati</taxon>
        <taxon>Pseudomonadota</taxon>
        <taxon>Betaproteobacteria</taxon>
        <taxon>Nitrosomonadales</taxon>
        <taxon>Gallionellaceae</taxon>
        <taxon>Sideroxydans</taxon>
    </lineage>
</organism>
<dbReference type="Pfam" id="PF07813">
    <property type="entry name" value="LTXXQ"/>
    <property type="match status" value="1"/>
</dbReference>
<dbReference type="Proteomes" id="UP000001625">
    <property type="component" value="Chromosome"/>
</dbReference>
<protein>
    <recommendedName>
        <fullName evidence="5">LTXXQ motif family protein</fullName>
    </recommendedName>
</protein>
<dbReference type="AlphaFoldDB" id="D5CMB2"/>
<reference evidence="3 4" key="1">
    <citation type="submission" date="2010-03" db="EMBL/GenBank/DDBJ databases">
        <title>Complete sequence of Sideroxydans lithotrophicus ES-1.</title>
        <authorList>
            <consortium name="US DOE Joint Genome Institute"/>
            <person name="Lucas S."/>
            <person name="Copeland A."/>
            <person name="Lapidus A."/>
            <person name="Cheng J.-F."/>
            <person name="Bruce D."/>
            <person name="Goodwin L."/>
            <person name="Pitluck S."/>
            <person name="Munk A.C."/>
            <person name="Detter J.C."/>
            <person name="Han C."/>
            <person name="Tapia R."/>
            <person name="Larimer F."/>
            <person name="Land M."/>
            <person name="Hauser L."/>
            <person name="Kyrpides N."/>
            <person name="Ivanova N."/>
            <person name="Emerson D."/>
            <person name="Woyke T."/>
        </authorList>
    </citation>
    <scope>NUCLEOTIDE SEQUENCE [LARGE SCALE GENOMIC DNA]</scope>
    <source>
        <strain evidence="3 4">ES-1</strain>
    </source>
</reference>
<name>D5CMB2_SIDLE</name>
<evidence type="ECO:0000256" key="1">
    <source>
        <dbReference type="SAM" id="MobiDB-lite"/>
    </source>
</evidence>
<dbReference type="GO" id="GO:0042597">
    <property type="term" value="C:periplasmic space"/>
    <property type="evidence" value="ECO:0007669"/>
    <property type="project" value="InterPro"/>
</dbReference>
<evidence type="ECO:0008006" key="5">
    <source>
        <dbReference type="Google" id="ProtNLM"/>
    </source>
</evidence>
<evidence type="ECO:0000313" key="3">
    <source>
        <dbReference type="EMBL" id="ADE10726.1"/>
    </source>
</evidence>
<feature type="region of interest" description="Disordered" evidence="1">
    <location>
        <begin position="78"/>
        <end position="101"/>
    </location>
</feature>
<keyword evidence="4" id="KW-1185">Reference proteome</keyword>
<feature type="chain" id="PRO_5003069414" description="LTXXQ motif family protein" evidence="2">
    <location>
        <begin position="28"/>
        <end position="154"/>
    </location>
</feature>
<gene>
    <name evidence="3" type="ordered locus">Slit_0485</name>
</gene>
<dbReference type="eggNOG" id="ENOG5032U6V">
    <property type="taxonomic scope" value="Bacteria"/>
</dbReference>
<dbReference type="STRING" id="580332.Slit_0485"/>
<sequence precursor="true">MSKTVNKSVSMLLAGVAIVAMSASAFARGGEDCEYREHGRMGMNPERMEQYREQHLTKLHDKLKLTPQQETAWKKYAAQQPVLDKSMRPDPDEMAKLNAPQRLEKGLERMRAMEARMSDHLAALKEFYAVLTPEQQKTFDDQMPRFGARWERRG</sequence>
<dbReference type="KEGG" id="slt:Slit_0485"/>